<keyword evidence="2" id="KW-0012">Acyltransferase</keyword>
<dbReference type="GO" id="GO:0016747">
    <property type="term" value="F:acyltransferase activity, transferring groups other than amino-acyl groups"/>
    <property type="evidence" value="ECO:0007669"/>
    <property type="project" value="InterPro"/>
</dbReference>
<reference evidence="4" key="1">
    <citation type="journal article" date="2023" name="Int. J. Syst. Evol. Microbiol.">
        <title>&lt;i&gt;Shewanella septentrionalis&lt;/i&gt; sp. nov. and &lt;i&gt;Shewanella holmiensis&lt;/i&gt; sp. nov., isolated from Baltic Sea water and sediments.</title>
        <authorList>
            <person name="Martin-Rodriguez A.J."/>
            <person name="Thorell K."/>
            <person name="Joffre E."/>
            <person name="Jensie-Markopoulos S."/>
            <person name="Moore E.R.B."/>
            <person name="Sjoling A."/>
        </authorList>
    </citation>
    <scope>NUCLEOTIDE SEQUENCE</scope>
    <source>
        <strain evidence="4">SP1S2-7</strain>
    </source>
</reference>
<dbReference type="InterPro" id="IPR016181">
    <property type="entry name" value="Acyl_CoA_acyltransferase"/>
</dbReference>
<evidence type="ECO:0000256" key="2">
    <source>
        <dbReference type="ARBA" id="ARBA00023315"/>
    </source>
</evidence>
<dbReference type="PROSITE" id="PS51186">
    <property type="entry name" value="GNAT"/>
    <property type="match status" value="1"/>
</dbReference>
<dbReference type="InterPro" id="IPR050832">
    <property type="entry name" value="Bact_Acetyltransf"/>
</dbReference>
<keyword evidence="1" id="KW-0808">Transferase</keyword>
<dbReference type="Pfam" id="PF00583">
    <property type="entry name" value="Acetyltransf_1"/>
    <property type="match status" value="1"/>
</dbReference>
<proteinExistence type="predicted"/>
<dbReference type="RefSeq" id="WP_261297078.1">
    <property type="nucleotide sequence ID" value="NZ_JAMTCD010000002.1"/>
</dbReference>
<comment type="caution">
    <text evidence="4">The sequence shown here is derived from an EMBL/GenBank/DDBJ whole genome shotgun (WGS) entry which is preliminary data.</text>
</comment>
<dbReference type="Proteomes" id="UP001155546">
    <property type="component" value="Unassembled WGS sequence"/>
</dbReference>
<keyword evidence="5" id="KW-1185">Reference proteome</keyword>
<evidence type="ECO:0000313" key="4">
    <source>
        <dbReference type="EMBL" id="MCT7940635.1"/>
    </source>
</evidence>
<evidence type="ECO:0000256" key="1">
    <source>
        <dbReference type="ARBA" id="ARBA00022679"/>
    </source>
</evidence>
<dbReference type="CDD" id="cd04301">
    <property type="entry name" value="NAT_SF"/>
    <property type="match status" value="1"/>
</dbReference>
<evidence type="ECO:0000313" key="5">
    <source>
        <dbReference type="Proteomes" id="UP001155546"/>
    </source>
</evidence>
<protein>
    <submittedName>
        <fullName evidence="4">GNAT family N-acetyltransferase</fullName>
    </submittedName>
</protein>
<dbReference type="Gene3D" id="3.40.630.30">
    <property type="match status" value="1"/>
</dbReference>
<sequence length="149" mass="17110">MKIRKGQLTDLTALVNFNQAMAMETENLQLDNDTLTRGVNGLLSHPERGFYLVAEVDGAIVGSLMVTFEWSDWRASQYYWIQSVYIRPQNRRQGIYGKLYQAVKDMAAAKGDAASFRLYVEHENKPAQSTYEALGMEQSHYLMYEEKVK</sequence>
<accession>A0A9X2WJV6</accession>
<dbReference type="EMBL" id="JAMTCD010000002">
    <property type="protein sequence ID" value="MCT7940635.1"/>
    <property type="molecule type" value="Genomic_DNA"/>
</dbReference>
<organism evidence="4 5">
    <name type="scientific">Shewanella holmiensis</name>
    <dbReference type="NCBI Taxonomy" id="2952222"/>
    <lineage>
        <taxon>Bacteria</taxon>
        <taxon>Pseudomonadati</taxon>
        <taxon>Pseudomonadota</taxon>
        <taxon>Gammaproteobacteria</taxon>
        <taxon>Alteromonadales</taxon>
        <taxon>Shewanellaceae</taxon>
        <taxon>Shewanella</taxon>
    </lineage>
</organism>
<feature type="domain" description="N-acetyltransferase" evidence="3">
    <location>
        <begin position="1"/>
        <end position="149"/>
    </location>
</feature>
<dbReference type="PANTHER" id="PTHR43877">
    <property type="entry name" value="AMINOALKYLPHOSPHONATE N-ACETYLTRANSFERASE-RELATED-RELATED"/>
    <property type="match status" value="1"/>
</dbReference>
<name>A0A9X2WJV6_9GAMM</name>
<dbReference type="InterPro" id="IPR000182">
    <property type="entry name" value="GNAT_dom"/>
</dbReference>
<dbReference type="AlphaFoldDB" id="A0A9X2WJV6"/>
<dbReference type="PANTHER" id="PTHR43877:SF2">
    <property type="entry name" value="AMINOALKYLPHOSPHONATE N-ACETYLTRANSFERASE-RELATED"/>
    <property type="match status" value="1"/>
</dbReference>
<evidence type="ECO:0000259" key="3">
    <source>
        <dbReference type="PROSITE" id="PS51186"/>
    </source>
</evidence>
<gene>
    <name evidence="4" type="ORF">NE535_02290</name>
</gene>
<dbReference type="SUPFAM" id="SSF55729">
    <property type="entry name" value="Acyl-CoA N-acyltransferases (Nat)"/>
    <property type="match status" value="1"/>
</dbReference>